<dbReference type="InParanoid" id="A0A0G4G188"/>
<feature type="region of interest" description="Disordered" evidence="1">
    <location>
        <begin position="179"/>
        <end position="203"/>
    </location>
</feature>
<evidence type="ECO:0000313" key="2">
    <source>
        <dbReference type="EMBL" id="CEM21833.1"/>
    </source>
</evidence>
<evidence type="ECO:0000313" key="3">
    <source>
        <dbReference type="Proteomes" id="UP000041254"/>
    </source>
</evidence>
<reference evidence="2 3" key="1">
    <citation type="submission" date="2014-11" db="EMBL/GenBank/DDBJ databases">
        <authorList>
            <person name="Zhu J."/>
            <person name="Qi W."/>
            <person name="Song R."/>
        </authorList>
    </citation>
    <scope>NUCLEOTIDE SEQUENCE [LARGE SCALE GENOMIC DNA]</scope>
</reference>
<evidence type="ECO:0000256" key="1">
    <source>
        <dbReference type="SAM" id="MobiDB-lite"/>
    </source>
</evidence>
<accession>A0A0G4G188</accession>
<dbReference type="Proteomes" id="UP000041254">
    <property type="component" value="Unassembled WGS sequence"/>
</dbReference>
<proteinExistence type="predicted"/>
<dbReference type="VEuPathDB" id="CryptoDB:Vbra_9590"/>
<dbReference type="PhylomeDB" id="A0A0G4G188"/>
<keyword evidence="3" id="KW-1185">Reference proteome</keyword>
<name>A0A0G4G188_VITBC</name>
<dbReference type="EMBL" id="CDMY01000543">
    <property type="protein sequence ID" value="CEM21833.1"/>
    <property type="molecule type" value="Genomic_DNA"/>
</dbReference>
<feature type="region of interest" description="Disordered" evidence="1">
    <location>
        <begin position="1"/>
        <end position="43"/>
    </location>
</feature>
<dbReference type="AlphaFoldDB" id="A0A0G4G188"/>
<gene>
    <name evidence="2" type="ORF">Vbra_9590</name>
</gene>
<sequence length="203" mass="21780">MARKRQIWRPVARQPGSGGHAEGHAEANSPSADGDDAPGGGAADNEAVAAVKAIRMQGWSGIQMPRELHIGVYALVNPVWCLKPRLPSPLSGAVLQHHTELVIDCSNSQRRSFWQDMTSKTAYELGKQMINLKCLIHRSPATPAGIDGLADGWHYFATGWCFGNVIAMVVGHALGRQAARDREGPGNTSAEGSLKSLRARSSH</sequence>
<organism evidence="2 3">
    <name type="scientific">Vitrella brassicaformis (strain CCMP3155)</name>
    <dbReference type="NCBI Taxonomy" id="1169540"/>
    <lineage>
        <taxon>Eukaryota</taxon>
        <taxon>Sar</taxon>
        <taxon>Alveolata</taxon>
        <taxon>Colpodellida</taxon>
        <taxon>Vitrellaceae</taxon>
        <taxon>Vitrella</taxon>
    </lineage>
</organism>
<protein>
    <submittedName>
        <fullName evidence="2">Uncharacterized protein</fullName>
    </submittedName>
</protein>